<feature type="compositionally biased region" description="Gly residues" evidence="1">
    <location>
        <begin position="830"/>
        <end position="842"/>
    </location>
</feature>
<gene>
    <name evidence="2" type="ORF">KFL_000800340</name>
</gene>
<dbReference type="EMBL" id="DF237029">
    <property type="protein sequence ID" value="GAQ81457.1"/>
    <property type="molecule type" value="Genomic_DNA"/>
</dbReference>
<dbReference type="GO" id="GO:0003341">
    <property type="term" value="P:cilium movement"/>
    <property type="evidence" value="ECO:0007669"/>
    <property type="project" value="InterPro"/>
</dbReference>
<dbReference type="GO" id="GO:0044458">
    <property type="term" value="P:motile cilium assembly"/>
    <property type="evidence" value="ECO:0000318"/>
    <property type="project" value="GO_Central"/>
</dbReference>
<feature type="region of interest" description="Disordered" evidence="1">
    <location>
        <begin position="820"/>
        <end position="846"/>
    </location>
</feature>
<organism evidence="2 3">
    <name type="scientific">Klebsormidium nitens</name>
    <name type="common">Green alga</name>
    <name type="synonym">Ulothrix nitens</name>
    <dbReference type="NCBI Taxonomy" id="105231"/>
    <lineage>
        <taxon>Eukaryota</taxon>
        <taxon>Viridiplantae</taxon>
        <taxon>Streptophyta</taxon>
        <taxon>Klebsormidiophyceae</taxon>
        <taxon>Klebsormidiales</taxon>
        <taxon>Klebsormidiaceae</taxon>
        <taxon>Klebsormidium</taxon>
    </lineage>
</organism>
<dbReference type="OMA" id="PAGFQYY"/>
<proteinExistence type="predicted"/>
<dbReference type="AlphaFoldDB" id="A0A1Y1HY41"/>
<dbReference type="InterPro" id="IPR029676">
    <property type="entry name" value="CFAP221"/>
</dbReference>
<protein>
    <submittedName>
        <fullName evidence="2">Uncharacterized protein</fullName>
    </submittedName>
</protein>
<dbReference type="InterPro" id="IPR013783">
    <property type="entry name" value="Ig-like_fold"/>
</dbReference>
<dbReference type="Proteomes" id="UP000054558">
    <property type="component" value="Unassembled WGS sequence"/>
</dbReference>
<keyword evidence="3" id="KW-1185">Reference proteome</keyword>
<evidence type="ECO:0000256" key="1">
    <source>
        <dbReference type="SAM" id="MobiDB-lite"/>
    </source>
</evidence>
<evidence type="ECO:0000313" key="3">
    <source>
        <dbReference type="Proteomes" id="UP000054558"/>
    </source>
</evidence>
<reference evidence="2 3" key="1">
    <citation type="journal article" date="2014" name="Nat. Commun.">
        <title>Klebsormidium flaccidum genome reveals primary factors for plant terrestrial adaptation.</title>
        <authorList>
            <person name="Hori K."/>
            <person name="Maruyama F."/>
            <person name="Fujisawa T."/>
            <person name="Togashi T."/>
            <person name="Yamamoto N."/>
            <person name="Seo M."/>
            <person name="Sato S."/>
            <person name="Yamada T."/>
            <person name="Mori H."/>
            <person name="Tajima N."/>
            <person name="Moriyama T."/>
            <person name="Ikeuchi M."/>
            <person name="Watanabe M."/>
            <person name="Wada H."/>
            <person name="Kobayashi K."/>
            <person name="Saito M."/>
            <person name="Masuda T."/>
            <person name="Sasaki-Sekimoto Y."/>
            <person name="Mashiguchi K."/>
            <person name="Awai K."/>
            <person name="Shimojima M."/>
            <person name="Masuda S."/>
            <person name="Iwai M."/>
            <person name="Nobusawa T."/>
            <person name="Narise T."/>
            <person name="Kondo S."/>
            <person name="Saito H."/>
            <person name="Sato R."/>
            <person name="Murakawa M."/>
            <person name="Ihara Y."/>
            <person name="Oshima-Yamada Y."/>
            <person name="Ohtaka K."/>
            <person name="Satoh M."/>
            <person name="Sonobe K."/>
            <person name="Ishii M."/>
            <person name="Ohtani R."/>
            <person name="Kanamori-Sato M."/>
            <person name="Honoki R."/>
            <person name="Miyazaki D."/>
            <person name="Mochizuki H."/>
            <person name="Umetsu J."/>
            <person name="Higashi K."/>
            <person name="Shibata D."/>
            <person name="Kamiya Y."/>
            <person name="Sato N."/>
            <person name="Nakamura Y."/>
            <person name="Tabata S."/>
            <person name="Ida S."/>
            <person name="Kurokawa K."/>
            <person name="Ohta H."/>
        </authorList>
    </citation>
    <scope>NUCLEOTIDE SEQUENCE [LARGE SCALE GENOMIC DNA]</scope>
    <source>
        <strain evidence="2 3">NIES-2285</strain>
    </source>
</reference>
<dbReference type="OrthoDB" id="5538672at2759"/>
<sequence length="899" mass="97670">MTAAVTRPLGPQTGKWHGPMEELLSDFVAEPKKVVNTLTNNRVYSKVGSNTFFEVSPPIVHFGGYVVGQTHRQVVRIINCSGCSRRVTVIPPATPFFSVHFTKKGLLAPGMAEELTVEFRPQEWQYYHDVIKLHTEDENLIVPLHGYPVLNQVVFPKRVDLGYCDLGDCRVREVRLECEVPIQFEFELTVANPLPELSISPSKGLVPANGHVSIQVRFAPARPMTYSIDVQVRVAQFNFVPFVATIVGTGVTGETRTRLLLEELERDVGPGSPTGAAQSPSLALETLKKALKPKWSGGGAGGGDAFTRAKAKADRETARLQRSTGAAPKAMGHVADDDEVEEEIDGLRLPYDLNSHAAVSYVLQQQPGKLRIKDLKAAIERQRQDRARMQAVTASGKASGRAGLGVLDDAAASAQVKRAVFEAELKEKLRADREKELRFCVALGEDLLTEAQIEAVKRARLAAAAAQDELTAAEARERRAVAVNRDGQRATRVLGEDLLRGHVPDWNVYKSDTWHKRAQALEKFIHTVRTVIYRNRAQRRLSALQSCIREAGGTSSGVAALVDGSRSTNPALNVGGFNESVSAILDTGRWVIQDGRFPDRREEGSAREYAPVEVPEVAEFDALEPLPLKEPLRCNLMGYKPQPFPPISSHVPLMQHQPLLGGAEEENFLPGPAYILPPSVADHPLPDVLKPLNPASIPATAMLDPPALAPMLPSWGRDLDHLIRPVEQPYHDSLTSQEVGSASAVALLPGPTSLSGERKGSRVWGLRAVAAVPPLMTGPDARDAMSDPKEEAEPGNGTERLLPTAEEIRREFFLPPARFPATLNSEEGGSAEGGSGRGGGEGTEASAGQARLVFPNLKAEAELNTLLAGRREGSVAALRNRTMQMNSLLKDPRQKLTGL</sequence>
<dbReference type="GO" id="GO:0097729">
    <property type="term" value="C:9+2 motile cilium"/>
    <property type="evidence" value="ECO:0000318"/>
    <property type="project" value="GO_Central"/>
</dbReference>
<accession>A0A1Y1HY41</accession>
<feature type="compositionally biased region" description="Basic and acidic residues" evidence="1">
    <location>
        <begin position="780"/>
        <end position="792"/>
    </location>
</feature>
<dbReference type="PANTHER" id="PTHR46500">
    <property type="entry name" value="CILIA- AND FLAGELLA-ASSOCIATED PROTEIN 221"/>
    <property type="match status" value="1"/>
</dbReference>
<dbReference type="PANTHER" id="PTHR46500:SF1">
    <property type="entry name" value="CILIA- AND FLAGELLA-ASSOCIATED PROTEIN 221"/>
    <property type="match status" value="1"/>
</dbReference>
<feature type="region of interest" description="Disordered" evidence="1">
    <location>
        <begin position="775"/>
        <end position="800"/>
    </location>
</feature>
<dbReference type="STRING" id="105231.A0A1Y1HY41"/>
<dbReference type="Pfam" id="PF24771">
    <property type="entry name" value="Ig_CFAP74_1st"/>
    <property type="match status" value="1"/>
</dbReference>
<dbReference type="Gene3D" id="2.60.40.10">
    <property type="entry name" value="Immunoglobulins"/>
    <property type="match status" value="2"/>
</dbReference>
<name>A0A1Y1HY41_KLENI</name>
<evidence type="ECO:0000313" key="2">
    <source>
        <dbReference type="EMBL" id="GAQ81457.1"/>
    </source>
</evidence>